<dbReference type="SMART" id="SM00020">
    <property type="entry name" value="Tryp_SPc"/>
    <property type="match status" value="1"/>
</dbReference>
<dbReference type="InterPro" id="IPR050966">
    <property type="entry name" value="Glutamyl_endopeptidase"/>
</dbReference>
<evidence type="ECO:0000256" key="1">
    <source>
        <dbReference type="ARBA" id="ARBA00022729"/>
    </source>
</evidence>
<reference evidence="3 4" key="1">
    <citation type="submission" date="2016-10" db="EMBL/GenBank/DDBJ databases">
        <authorList>
            <person name="de Groot N.N."/>
        </authorList>
    </citation>
    <scope>NUCLEOTIDE SEQUENCE [LARGE SCALE GENOMIC DNA]</scope>
    <source>
        <strain evidence="3 4">DSM 14858</strain>
    </source>
</reference>
<dbReference type="OrthoDB" id="267336at2"/>
<dbReference type="InterPro" id="IPR001254">
    <property type="entry name" value="Trypsin_dom"/>
</dbReference>
<evidence type="ECO:0000313" key="3">
    <source>
        <dbReference type="EMBL" id="SEL52591.1"/>
    </source>
</evidence>
<dbReference type="RefSeq" id="WP_092763907.1">
    <property type="nucleotide sequence ID" value="NZ_FNZQ01000006.1"/>
</dbReference>
<sequence>MVRILPNIILPILVSLMVFVGGPAVAQQGLVQLDTALSRRGLEGVGRIDMVGPNGTEGFCTGALVSPTQVLTAAHCLFNKSTGEPHSIDSLTFRAGLYDGLDSASRRVRRVVMHPDYKYGPDPSQSSLRADLALLELDRALQIASVQPFDTRGRLFRGDIVQVVSYARGRENAPSSEDDCAVLDRDDRVLVLSCSVDFGASGAPVFVQTDQGLRIVSVISAMTTWENRPVALAVTVEEGLRRLQREFAASPRTTPVRKVVRVGQGERTGTIRFLRPDG</sequence>
<dbReference type="GO" id="GO:0004252">
    <property type="term" value="F:serine-type endopeptidase activity"/>
    <property type="evidence" value="ECO:0007669"/>
    <property type="project" value="InterPro"/>
</dbReference>
<dbReference type="PROSITE" id="PS00134">
    <property type="entry name" value="TRYPSIN_HIS"/>
    <property type="match status" value="1"/>
</dbReference>
<accession>A0A1H7QX61</accession>
<dbReference type="EMBL" id="FNZQ01000006">
    <property type="protein sequence ID" value="SEL52591.1"/>
    <property type="molecule type" value="Genomic_DNA"/>
</dbReference>
<name>A0A1H7QX61_9RHOB</name>
<gene>
    <name evidence="3" type="ORF">SAMN04488526_2861</name>
</gene>
<dbReference type="PROSITE" id="PS50240">
    <property type="entry name" value="TRYPSIN_DOM"/>
    <property type="match status" value="1"/>
</dbReference>
<dbReference type="PANTHER" id="PTHR15462:SF8">
    <property type="entry name" value="SERINE PROTEASE"/>
    <property type="match status" value="1"/>
</dbReference>
<dbReference type="PANTHER" id="PTHR15462">
    <property type="entry name" value="SERINE PROTEASE"/>
    <property type="match status" value="1"/>
</dbReference>
<dbReference type="Gene3D" id="2.40.10.10">
    <property type="entry name" value="Trypsin-like serine proteases"/>
    <property type="match status" value="1"/>
</dbReference>
<evidence type="ECO:0000259" key="2">
    <source>
        <dbReference type="PROSITE" id="PS50240"/>
    </source>
</evidence>
<dbReference type="InterPro" id="IPR009003">
    <property type="entry name" value="Peptidase_S1_PA"/>
</dbReference>
<dbReference type="STRING" id="188906.SAMN04488526_2861"/>
<keyword evidence="4" id="KW-1185">Reference proteome</keyword>
<dbReference type="Proteomes" id="UP000199283">
    <property type="component" value="Unassembled WGS sequence"/>
</dbReference>
<dbReference type="SUPFAM" id="SSF50494">
    <property type="entry name" value="Trypsin-like serine proteases"/>
    <property type="match status" value="1"/>
</dbReference>
<protein>
    <submittedName>
        <fullName evidence="3">Trypsin</fullName>
    </submittedName>
</protein>
<dbReference type="AlphaFoldDB" id="A0A1H7QX61"/>
<proteinExistence type="predicted"/>
<dbReference type="InterPro" id="IPR018114">
    <property type="entry name" value="TRYPSIN_HIS"/>
</dbReference>
<keyword evidence="1" id="KW-0732">Signal</keyword>
<feature type="domain" description="Peptidase S1" evidence="2">
    <location>
        <begin position="19"/>
        <end position="261"/>
    </location>
</feature>
<dbReference type="GO" id="GO:0006508">
    <property type="term" value="P:proteolysis"/>
    <property type="evidence" value="ECO:0007669"/>
    <property type="project" value="InterPro"/>
</dbReference>
<dbReference type="InterPro" id="IPR043504">
    <property type="entry name" value="Peptidase_S1_PA_chymotrypsin"/>
</dbReference>
<organism evidence="3 4">
    <name type="scientific">Jannaschia helgolandensis</name>
    <dbReference type="NCBI Taxonomy" id="188906"/>
    <lineage>
        <taxon>Bacteria</taxon>
        <taxon>Pseudomonadati</taxon>
        <taxon>Pseudomonadota</taxon>
        <taxon>Alphaproteobacteria</taxon>
        <taxon>Rhodobacterales</taxon>
        <taxon>Roseobacteraceae</taxon>
        <taxon>Jannaschia</taxon>
    </lineage>
</organism>
<dbReference type="Pfam" id="PF13365">
    <property type="entry name" value="Trypsin_2"/>
    <property type="match status" value="1"/>
</dbReference>
<evidence type="ECO:0000313" key="4">
    <source>
        <dbReference type="Proteomes" id="UP000199283"/>
    </source>
</evidence>